<dbReference type="EMBL" id="LR215010">
    <property type="protein sequence ID" value="VEU68881.1"/>
    <property type="molecule type" value="Genomic_DNA"/>
</dbReference>
<feature type="domain" description="Type I restriction modification DNA specificity" evidence="4">
    <location>
        <begin position="195"/>
        <end position="326"/>
    </location>
</feature>
<evidence type="ECO:0000259" key="4">
    <source>
        <dbReference type="Pfam" id="PF01420"/>
    </source>
</evidence>
<dbReference type="Proteomes" id="UP000290495">
    <property type="component" value="Chromosome"/>
</dbReference>
<evidence type="ECO:0000256" key="3">
    <source>
        <dbReference type="ARBA" id="ARBA00023125"/>
    </source>
</evidence>
<protein>
    <submittedName>
        <fullName evidence="5">Type I restriction modification DNA specificity domain</fullName>
    </submittedName>
</protein>
<dbReference type="SUPFAM" id="SSF116734">
    <property type="entry name" value="DNA methylase specificity domain"/>
    <property type="match status" value="2"/>
</dbReference>
<dbReference type="AlphaFoldDB" id="A0A449AQU8"/>
<evidence type="ECO:0000256" key="2">
    <source>
        <dbReference type="ARBA" id="ARBA00022747"/>
    </source>
</evidence>
<accession>A0A449AQU8</accession>
<keyword evidence="3" id="KW-0238">DNA-binding</keyword>
<dbReference type="GO" id="GO:0003677">
    <property type="term" value="F:DNA binding"/>
    <property type="evidence" value="ECO:0007669"/>
    <property type="project" value="UniProtKB-KW"/>
</dbReference>
<dbReference type="InterPro" id="IPR000055">
    <property type="entry name" value="Restrct_endonuc_typeI_TRD"/>
</dbReference>
<dbReference type="Gene3D" id="3.90.220.20">
    <property type="entry name" value="DNA methylase specificity domains"/>
    <property type="match status" value="2"/>
</dbReference>
<dbReference type="InterPro" id="IPR044946">
    <property type="entry name" value="Restrct_endonuc_typeI_TRD_sf"/>
</dbReference>
<name>A0A449AQU8_9BACT</name>
<gene>
    <name evidence="5" type="ORF">NCTC10146_00339</name>
</gene>
<feature type="domain" description="Type I restriction modification DNA specificity" evidence="4">
    <location>
        <begin position="2"/>
        <end position="179"/>
    </location>
</feature>
<keyword evidence="2" id="KW-0680">Restriction system</keyword>
<dbReference type="PANTHER" id="PTHR30408:SF13">
    <property type="entry name" value="TYPE I RESTRICTION ENZYME HINDI SPECIFICITY SUBUNIT"/>
    <property type="match status" value="1"/>
</dbReference>
<sequence length="368" mass="42625">MKKLRLRDIAEINSLLLLKKDRILEVKYLDTSNLTNNVIENFQHFNSEEKKLPSRAKRKVKQNTILYSMVRPNQRHFGILKNLDFLKILVSTGFCTIDVNENIADPDFIYYFITQDFMIDKMQNLAEQSTTSYPSITPNDIKNIEINLPNSETQKKIGKFLSDIENKIKINNKINDNLEMYLKAIFNTIISSNSNKKRIRLIDIADLYQPNSLNAKNLDNNYPYFVFGANGIIGKYKEYNHEENEVAVSCRGTCGLVYMSLPKSWITSNAMVVKPKNFFPYKEFIFKTLQTKSASYLATGSVQPQLTKENLSLYEVILPEEEKIIYFENIAKKVRLIINKNINENLKLSNLQKFLLPLLMNGQAEIDD</sequence>
<dbReference type="GO" id="GO:0009307">
    <property type="term" value="P:DNA restriction-modification system"/>
    <property type="evidence" value="ECO:0007669"/>
    <property type="project" value="UniProtKB-KW"/>
</dbReference>
<proteinExistence type="inferred from homology"/>
<organism evidence="5 6">
    <name type="scientific">Mycoplasmopsis canis</name>
    <dbReference type="NCBI Taxonomy" id="29555"/>
    <lineage>
        <taxon>Bacteria</taxon>
        <taxon>Bacillati</taxon>
        <taxon>Mycoplasmatota</taxon>
        <taxon>Mycoplasmoidales</taxon>
        <taxon>Metamycoplasmataceae</taxon>
        <taxon>Mycoplasmopsis</taxon>
    </lineage>
</organism>
<evidence type="ECO:0000313" key="6">
    <source>
        <dbReference type="Proteomes" id="UP000290495"/>
    </source>
</evidence>
<dbReference type="CDD" id="cd16961">
    <property type="entry name" value="RMtype1_S_TRD-CR_like"/>
    <property type="match status" value="1"/>
</dbReference>
<dbReference type="RefSeq" id="WP_220096403.1">
    <property type="nucleotide sequence ID" value="NZ_LR215010.1"/>
</dbReference>
<reference evidence="5 6" key="1">
    <citation type="submission" date="2019-01" db="EMBL/GenBank/DDBJ databases">
        <authorList>
            <consortium name="Pathogen Informatics"/>
        </authorList>
    </citation>
    <scope>NUCLEOTIDE SEQUENCE [LARGE SCALE GENOMIC DNA]</scope>
    <source>
        <strain evidence="5 6">NCTC10146</strain>
    </source>
</reference>
<evidence type="ECO:0000256" key="1">
    <source>
        <dbReference type="ARBA" id="ARBA00010923"/>
    </source>
</evidence>
<evidence type="ECO:0000313" key="5">
    <source>
        <dbReference type="EMBL" id="VEU68881.1"/>
    </source>
</evidence>
<dbReference type="InterPro" id="IPR052021">
    <property type="entry name" value="Type-I_RS_S_subunit"/>
</dbReference>
<dbReference type="PANTHER" id="PTHR30408">
    <property type="entry name" value="TYPE-1 RESTRICTION ENZYME ECOKI SPECIFICITY PROTEIN"/>
    <property type="match status" value="1"/>
</dbReference>
<dbReference type="REBASE" id="298612">
    <property type="entry name" value="S3.Mca10146I"/>
</dbReference>
<comment type="similarity">
    <text evidence="1">Belongs to the type-I restriction system S methylase family.</text>
</comment>
<dbReference type="Pfam" id="PF01420">
    <property type="entry name" value="Methylase_S"/>
    <property type="match status" value="2"/>
</dbReference>